<dbReference type="EMBL" id="BGPR01004363">
    <property type="protein sequence ID" value="GBM98855.1"/>
    <property type="molecule type" value="Genomic_DNA"/>
</dbReference>
<evidence type="ECO:0000256" key="13">
    <source>
        <dbReference type="SAM" id="Phobius"/>
    </source>
</evidence>
<dbReference type="Proteomes" id="UP000499080">
    <property type="component" value="Unassembled WGS sequence"/>
</dbReference>
<dbReference type="Pfam" id="PF00858">
    <property type="entry name" value="ASC"/>
    <property type="match status" value="1"/>
</dbReference>
<keyword evidence="4 12" id="KW-0894">Sodium channel</keyword>
<keyword evidence="9 13" id="KW-0472">Membrane</keyword>
<dbReference type="InterPro" id="IPR001873">
    <property type="entry name" value="ENaC"/>
</dbReference>
<comment type="subcellular location">
    <subcellularLocation>
        <location evidence="1">Membrane</location>
        <topology evidence="1">Multi-pass membrane protein</topology>
    </subcellularLocation>
</comment>
<keyword evidence="6 13" id="KW-1133">Transmembrane helix</keyword>
<proteinExistence type="inferred from homology"/>
<keyword evidence="5 12" id="KW-0812">Transmembrane</keyword>
<keyword evidence="7" id="KW-0915">Sodium</keyword>
<sequence>MMNGHETDLEVDGSVGISNAEETVTESRKDSIAKDESALEKTSRRRAIGKTVVWKTFKSFVFLICLIFLIIQSAEFFNIYYKYPTTIVMETTMAQEFKLPAITFCFKNTCCSSITLLELSVRLQGLDPNIIIPASQTLQTHHVLFQSQTTNRVLTERNSPSQGTLGLSTPKSFHRLNGDHIVLCKKND</sequence>
<dbReference type="GO" id="GO:0005272">
    <property type="term" value="F:sodium channel activity"/>
    <property type="evidence" value="ECO:0007669"/>
    <property type="project" value="UniProtKB-KW"/>
</dbReference>
<gene>
    <name evidence="14" type="ORF">AVEN_141086_1</name>
</gene>
<evidence type="ECO:0000256" key="6">
    <source>
        <dbReference type="ARBA" id="ARBA00022989"/>
    </source>
</evidence>
<protein>
    <submittedName>
        <fullName evidence="14">Uncharacterized protein</fullName>
    </submittedName>
</protein>
<keyword evidence="11 12" id="KW-0407">Ion channel</keyword>
<keyword evidence="10 12" id="KW-0739">Sodium transport</keyword>
<evidence type="ECO:0000256" key="3">
    <source>
        <dbReference type="ARBA" id="ARBA00022448"/>
    </source>
</evidence>
<evidence type="ECO:0000256" key="11">
    <source>
        <dbReference type="ARBA" id="ARBA00023303"/>
    </source>
</evidence>
<feature type="transmembrane region" description="Helical" evidence="13">
    <location>
        <begin position="60"/>
        <end position="81"/>
    </location>
</feature>
<keyword evidence="8 12" id="KW-0406">Ion transport</keyword>
<evidence type="ECO:0000256" key="4">
    <source>
        <dbReference type="ARBA" id="ARBA00022461"/>
    </source>
</evidence>
<evidence type="ECO:0000256" key="5">
    <source>
        <dbReference type="ARBA" id="ARBA00022692"/>
    </source>
</evidence>
<dbReference type="GO" id="GO:0016020">
    <property type="term" value="C:membrane"/>
    <property type="evidence" value="ECO:0007669"/>
    <property type="project" value="UniProtKB-SubCell"/>
</dbReference>
<keyword evidence="3 12" id="KW-0813">Transport</keyword>
<accession>A0A4Y2KAW7</accession>
<comment type="similarity">
    <text evidence="2 12">Belongs to the amiloride-sensitive sodium channel (TC 1.A.6) family.</text>
</comment>
<dbReference type="OrthoDB" id="6470564at2759"/>
<keyword evidence="15" id="KW-1185">Reference proteome</keyword>
<reference evidence="14 15" key="1">
    <citation type="journal article" date="2019" name="Sci. Rep.">
        <title>Orb-weaving spider Araneus ventricosus genome elucidates the spidroin gene catalogue.</title>
        <authorList>
            <person name="Kono N."/>
            <person name="Nakamura H."/>
            <person name="Ohtoshi R."/>
            <person name="Moran D.A.P."/>
            <person name="Shinohara A."/>
            <person name="Yoshida Y."/>
            <person name="Fujiwara M."/>
            <person name="Mori M."/>
            <person name="Tomita M."/>
            <person name="Arakawa K."/>
        </authorList>
    </citation>
    <scope>NUCLEOTIDE SEQUENCE [LARGE SCALE GENOMIC DNA]</scope>
</reference>
<comment type="caution">
    <text evidence="14">The sequence shown here is derived from an EMBL/GenBank/DDBJ whole genome shotgun (WGS) entry which is preliminary data.</text>
</comment>
<organism evidence="14 15">
    <name type="scientific">Araneus ventricosus</name>
    <name type="common">Orbweaver spider</name>
    <name type="synonym">Epeira ventricosa</name>
    <dbReference type="NCBI Taxonomy" id="182803"/>
    <lineage>
        <taxon>Eukaryota</taxon>
        <taxon>Metazoa</taxon>
        <taxon>Ecdysozoa</taxon>
        <taxon>Arthropoda</taxon>
        <taxon>Chelicerata</taxon>
        <taxon>Arachnida</taxon>
        <taxon>Araneae</taxon>
        <taxon>Araneomorphae</taxon>
        <taxon>Entelegynae</taxon>
        <taxon>Araneoidea</taxon>
        <taxon>Araneidae</taxon>
        <taxon>Araneus</taxon>
    </lineage>
</organism>
<evidence type="ECO:0000256" key="2">
    <source>
        <dbReference type="ARBA" id="ARBA00007193"/>
    </source>
</evidence>
<evidence type="ECO:0000256" key="12">
    <source>
        <dbReference type="RuleBase" id="RU000679"/>
    </source>
</evidence>
<evidence type="ECO:0000313" key="14">
    <source>
        <dbReference type="EMBL" id="GBM98855.1"/>
    </source>
</evidence>
<evidence type="ECO:0000313" key="15">
    <source>
        <dbReference type="Proteomes" id="UP000499080"/>
    </source>
</evidence>
<evidence type="ECO:0000256" key="8">
    <source>
        <dbReference type="ARBA" id="ARBA00023065"/>
    </source>
</evidence>
<dbReference type="AlphaFoldDB" id="A0A4Y2KAW7"/>
<evidence type="ECO:0000256" key="1">
    <source>
        <dbReference type="ARBA" id="ARBA00004141"/>
    </source>
</evidence>
<evidence type="ECO:0000256" key="9">
    <source>
        <dbReference type="ARBA" id="ARBA00023136"/>
    </source>
</evidence>
<name>A0A4Y2KAW7_ARAVE</name>
<evidence type="ECO:0000256" key="7">
    <source>
        <dbReference type="ARBA" id="ARBA00023053"/>
    </source>
</evidence>
<evidence type="ECO:0000256" key="10">
    <source>
        <dbReference type="ARBA" id="ARBA00023201"/>
    </source>
</evidence>